<name>A0A5J6QT52_9GAMM</name>
<accession>A0A5J6QT52</accession>
<evidence type="ECO:0000313" key="3">
    <source>
        <dbReference type="Proteomes" id="UP000327179"/>
    </source>
</evidence>
<reference evidence="2 3" key="1">
    <citation type="submission" date="2019-08" db="EMBL/GenBank/DDBJ databases">
        <title>Whole-genome Sequencing of e-waste polymer degrading bacterium Pseudomonas sp. strain PE08.</title>
        <authorList>
            <person name="Kirdat K."/>
            <person name="Debbarma P."/>
            <person name="Narawade N."/>
            <person name="Suyal D."/>
            <person name="Thorat V."/>
            <person name="Shouche Y."/>
            <person name="Goel R."/>
            <person name="Yadav A."/>
        </authorList>
    </citation>
    <scope>NUCLEOTIDE SEQUENCE [LARGE SCALE GENOMIC DNA]</scope>
    <source>
        <strain evidence="2 3">PE08</strain>
    </source>
</reference>
<keyword evidence="1" id="KW-1133">Transmembrane helix</keyword>
<dbReference type="AlphaFoldDB" id="A0A5J6QT52"/>
<evidence type="ECO:0000313" key="2">
    <source>
        <dbReference type="EMBL" id="QEY64922.1"/>
    </source>
</evidence>
<keyword evidence="3" id="KW-1185">Reference proteome</keyword>
<feature type="transmembrane region" description="Helical" evidence="1">
    <location>
        <begin position="163"/>
        <end position="185"/>
    </location>
</feature>
<dbReference type="EMBL" id="CP043311">
    <property type="protein sequence ID" value="QEY64922.1"/>
    <property type="molecule type" value="Genomic_DNA"/>
</dbReference>
<evidence type="ECO:0008006" key="4">
    <source>
        <dbReference type="Google" id="ProtNLM"/>
    </source>
</evidence>
<keyword evidence="1" id="KW-0472">Membrane</keyword>
<feature type="transmembrane region" description="Helical" evidence="1">
    <location>
        <begin position="69"/>
        <end position="90"/>
    </location>
</feature>
<dbReference type="RefSeq" id="WP_151136995.1">
    <property type="nucleotide sequence ID" value="NZ_CP043311.1"/>
</dbReference>
<keyword evidence="1" id="KW-0812">Transmembrane</keyword>
<feature type="transmembrane region" description="Helical" evidence="1">
    <location>
        <begin position="135"/>
        <end position="157"/>
    </location>
</feature>
<dbReference type="Proteomes" id="UP000327179">
    <property type="component" value="Chromosome"/>
</dbReference>
<sequence length="472" mass="52117">MDKTLCQYHPAQPATWHCVPCQRHFGDCCIPLNADAPDDSPVCPLCRRELTFLGAANTAQPFWERLPQFFAYGLQASSLAFSALLALAGLFMPRSLILWSILLSVATKYFHSVIESSSEGVREAPSLMSAFGGDGFSLFIKQVLVFAIALGALWLAADFNSETIFWVVNIAIVLLLPASIIRLALSKELGAALSPDQVGEVIKAMGWRYLILCAFLFILWQSPSYVAWMLSGGLPRVVLMPIATFLFGYFGVVMCSMMGYAVFQYQGALGFAIAEEGAQQGVPENEWRRRRALAEAEIRLKEGQSDGALETLANALQRDPEDLRLNERHHQLLFGLGAYERCLRHLDHYLPLAARQNPALAATALLNARQFKADFQPADALVCEQVAGALLDRHKVREALSLLRNLHQRFPDYPHIPRAYLLAARGFAEGLGQLEPAQKLLTYIRARYPASPLLDQVSALEGTIAKLGNAGR</sequence>
<evidence type="ECO:0000256" key="1">
    <source>
        <dbReference type="SAM" id="Phobius"/>
    </source>
</evidence>
<dbReference type="InterPro" id="IPR011990">
    <property type="entry name" value="TPR-like_helical_dom_sf"/>
</dbReference>
<gene>
    <name evidence="2" type="ORF">FXN65_23710</name>
</gene>
<protein>
    <recommendedName>
        <fullName evidence="4">Tetratricopeptide repeat protein</fullName>
    </recommendedName>
</protein>
<organism evidence="2 3">
    <name type="scientific">Metapseudomonas lalkuanensis</name>
    <dbReference type="NCBI Taxonomy" id="2604832"/>
    <lineage>
        <taxon>Bacteria</taxon>
        <taxon>Pseudomonadati</taxon>
        <taxon>Pseudomonadota</taxon>
        <taxon>Gammaproteobacteria</taxon>
        <taxon>Pseudomonadales</taxon>
        <taxon>Pseudomonadaceae</taxon>
        <taxon>Metapseudomonas</taxon>
    </lineage>
</organism>
<proteinExistence type="predicted"/>
<feature type="transmembrane region" description="Helical" evidence="1">
    <location>
        <begin position="238"/>
        <end position="263"/>
    </location>
</feature>
<feature type="transmembrane region" description="Helical" evidence="1">
    <location>
        <begin position="206"/>
        <end position="226"/>
    </location>
</feature>
<dbReference type="SUPFAM" id="SSF48452">
    <property type="entry name" value="TPR-like"/>
    <property type="match status" value="1"/>
</dbReference>
<dbReference type="KEGG" id="plal:FXN65_23710"/>
<dbReference type="Gene3D" id="1.25.40.10">
    <property type="entry name" value="Tetratricopeptide repeat domain"/>
    <property type="match status" value="1"/>
</dbReference>